<comment type="caution">
    <text evidence="1">The sequence shown here is derived from an EMBL/GenBank/DDBJ whole genome shotgun (WGS) entry which is preliminary data.</text>
</comment>
<evidence type="ECO:0000313" key="2">
    <source>
        <dbReference type="Proteomes" id="UP000593573"/>
    </source>
</evidence>
<dbReference type="EMBL" id="JABFAB010110160">
    <property type="protein sequence ID" value="MBA0669540.1"/>
    <property type="molecule type" value="Genomic_DNA"/>
</dbReference>
<accession>A0A7J8W3V5</accession>
<organism evidence="1 2">
    <name type="scientific">Gossypium klotzschianum</name>
    <dbReference type="NCBI Taxonomy" id="34286"/>
    <lineage>
        <taxon>Eukaryota</taxon>
        <taxon>Viridiplantae</taxon>
        <taxon>Streptophyta</taxon>
        <taxon>Embryophyta</taxon>
        <taxon>Tracheophyta</taxon>
        <taxon>Spermatophyta</taxon>
        <taxon>Magnoliopsida</taxon>
        <taxon>eudicotyledons</taxon>
        <taxon>Gunneridae</taxon>
        <taxon>Pentapetalae</taxon>
        <taxon>rosids</taxon>
        <taxon>malvids</taxon>
        <taxon>Malvales</taxon>
        <taxon>Malvaceae</taxon>
        <taxon>Malvoideae</taxon>
        <taxon>Gossypium</taxon>
    </lineage>
</organism>
<sequence>MQMIGSSRFLNNVQEFIRKSLCSPLHVVGRFFLLFSHRLENLISLVILLLNLSLNTFQTQANILRKPLRLLLRLTNKRRFLWPNSHMEQKFVIAGKLPLISLTSGSSTNKTNASQSLTT</sequence>
<dbReference type="AlphaFoldDB" id="A0A7J8W3V5"/>
<keyword evidence="2" id="KW-1185">Reference proteome</keyword>
<name>A0A7J8W3V5_9ROSI</name>
<gene>
    <name evidence="1" type="ORF">Goklo_024618</name>
</gene>
<evidence type="ECO:0000313" key="1">
    <source>
        <dbReference type="EMBL" id="MBA0669540.1"/>
    </source>
</evidence>
<reference evidence="1 2" key="1">
    <citation type="journal article" date="2019" name="Genome Biol. Evol.">
        <title>Insights into the evolution of the New World diploid cottons (Gossypium, subgenus Houzingenia) based on genome sequencing.</title>
        <authorList>
            <person name="Grover C.E."/>
            <person name="Arick M.A. 2nd"/>
            <person name="Thrash A."/>
            <person name="Conover J.L."/>
            <person name="Sanders W.S."/>
            <person name="Peterson D.G."/>
            <person name="Frelichowski J.E."/>
            <person name="Scheffler J.A."/>
            <person name="Scheffler B.E."/>
            <person name="Wendel J.F."/>
        </authorList>
    </citation>
    <scope>NUCLEOTIDE SEQUENCE [LARGE SCALE GENOMIC DNA]</scope>
    <source>
        <strain evidence="1">57</strain>
        <tissue evidence="1">Leaf</tissue>
    </source>
</reference>
<dbReference type="Proteomes" id="UP000593573">
    <property type="component" value="Unassembled WGS sequence"/>
</dbReference>
<proteinExistence type="predicted"/>
<protein>
    <submittedName>
        <fullName evidence="1">Uncharacterized protein</fullName>
    </submittedName>
</protein>